<protein>
    <recommendedName>
        <fullName evidence="7">Reverse transcriptase RNase H-like domain-containing protein</fullName>
    </recommendedName>
</protein>
<dbReference type="SUPFAM" id="SSF56672">
    <property type="entry name" value="DNA/RNA polymerases"/>
    <property type="match status" value="1"/>
</dbReference>
<keyword evidence="4" id="KW-0255">Endonuclease</keyword>
<dbReference type="Gramene" id="Psat05G0383900-T1">
    <property type="protein sequence ID" value="KAI5407751.1"/>
    <property type="gene ID" value="KIW84_053839"/>
</dbReference>
<evidence type="ECO:0000259" key="7">
    <source>
        <dbReference type="Pfam" id="PF17917"/>
    </source>
</evidence>
<evidence type="ECO:0000256" key="6">
    <source>
        <dbReference type="ARBA" id="ARBA00022918"/>
    </source>
</evidence>
<keyword evidence="3" id="KW-0540">Nuclease</keyword>
<comment type="caution">
    <text evidence="8">The sequence shown here is derived from an EMBL/GenBank/DDBJ whole genome shotgun (WGS) entry which is preliminary data.</text>
</comment>
<gene>
    <name evidence="8" type="ORF">KIW84_053839</name>
</gene>
<dbReference type="CDD" id="cd01647">
    <property type="entry name" value="RT_LTR"/>
    <property type="match status" value="1"/>
</dbReference>
<dbReference type="AlphaFoldDB" id="A0A9D5AHC3"/>
<dbReference type="PANTHER" id="PTHR37984:SF5">
    <property type="entry name" value="PROTEIN NYNRIN-LIKE"/>
    <property type="match status" value="1"/>
</dbReference>
<evidence type="ECO:0000313" key="9">
    <source>
        <dbReference type="Proteomes" id="UP001058974"/>
    </source>
</evidence>
<dbReference type="PANTHER" id="PTHR37984">
    <property type="entry name" value="PROTEIN CBG26694"/>
    <property type="match status" value="1"/>
</dbReference>
<proteinExistence type="predicted"/>
<evidence type="ECO:0000256" key="2">
    <source>
        <dbReference type="ARBA" id="ARBA00022695"/>
    </source>
</evidence>
<evidence type="ECO:0000256" key="4">
    <source>
        <dbReference type="ARBA" id="ARBA00022759"/>
    </source>
</evidence>
<keyword evidence="6" id="KW-0695">RNA-directed DNA polymerase</keyword>
<keyword evidence="2" id="KW-0548">Nucleotidyltransferase</keyword>
<dbReference type="Pfam" id="PF17917">
    <property type="entry name" value="RT_RNaseH"/>
    <property type="match status" value="1"/>
</dbReference>
<dbReference type="Gene3D" id="3.10.10.10">
    <property type="entry name" value="HIV Type 1 Reverse Transcriptase, subunit A, domain 1"/>
    <property type="match status" value="1"/>
</dbReference>
<name>A0A9D5AHC3_PEA</name>
<accession>A0A9D5AHC3</accession>
<evidence type="ECO:0000256" key="5">
    <source>
        <dbReference type="ARBA" id="ARBA00022801"/>
    </source>
</evidence>
<dbReference type="InterPro" id="IPR043502">
    <property type="entry name" value="DNA/RNA_pol_sf"/>
</dbReference>
<dbReference type="EMBL" id="JAMSHJ010000005">
    <property type="protein sequence ID" value="KAI5407751.1"/>
    <property type="molecule type" value="Genomic_DNA"/>
</dbReference>
<dbReference type="GO" id="GO:0004519">
    <property type="term" value="F:endonuclease activity"/>
    <property type="evidence" value="ECO:0007669"/>
    <property type="project" value="UniProtKB-KW"/>
</dbReference>
<keyword evidence="5" id="KW-0378">Hydrolase</keyword>
<evidence type="ECO:0000313" key="8">
    <source>
        <dbReference type="EMBL" id="KAI5407751.1"/>
    </source>
</evidence>
<dbReference type="GO" id="GO:0016787">
    <property type="term" value="F:hydrolase activity"/>
    <property type="evidence" value="ECO:0007669"/>
    <property type="project" value="UniProtKB-KW"/>
</dbReference>
<dbReference type="InterPro" id="IPR041373">
    <property type="entry name" value="RT_RNaseH"/>
</dbReference>
<feature type="domain" description="Reverse transcriptase RNase H-like" evidence="7">
    <location>
        <begin position="175"/>
        <end position="262"/>
    </location>
</feature>
<dbReference type="InterPro" id="IPR050951">
    <property type="entry name" value="Retrovirus_Pol_polyprotein"/>
</dbReference>
<organism evidence="8 9">
    <name type="scientific">Pisum sativum</name>
    <name type="common">Garden pea</name>
    <name type="synonym">Lathyrus oleraceus</name>
    <dbReference type="NCBI Taxonomy" id="3888"/>
    <lineage>
        <taxon>Eukaryota</taxon>
        <taxon>Viridiplantae</taxon>
        <taxon>Streptophyta</taxon>
        <taxon>Embryophyta</taxon>
        <taxon>Tracheophyta</taxon>
        <taxon>Spermatophyta</taxon>
        <taxon>Magnoliopsida</taxon>
        <taxon>eudicotyledons</taxon>
        <taxon>Gunneridae</taxon>
        <taxon>Pentapetalae</taxon>
        <taxon>rosids</taxon>
        <taxon>fabids</taxon>
        <taxon>Fabales</taxon>
        <taxon>Fabaceae</taxon>
        <taxon>Papilionoideae</taxon>
        <taxon>50 kb inversion clade</taxon>
        <taxon>NPAAA clade</taxon>
        <taxon>Hologalegina</taxon>
        <taxon>IRL clade</taxon>
        <taxon>Fabeae</taxon>
        <taxon>Lathyrus</taxon>
    </lineage>
</organism>
<sequence>MNWLVFNRVSINCFDKTVIFPESEEGKSLFLSARQVNKEVADGAELFMLLATLEAKDKLVICDLAVVCDFPDLFPEEVNELPPEREVEFSIDLVPGTRPISMAPYRMSAVELTELKSQLEDLLDKKFIRPSVSPWGAPVLLVKKKEGTMRLCVDYRQLNKVTIKNRYPLPRIDDLMDQLGGVLMQNKQVIAYASRQLKVHERNYPTHDLELAAVVFVLKLWRHYLYGSRFEVFSDHKSLKYLFDQKELNMRQRRWLEFLKDYDFGLNYHPGKANVVADALSRKSLHMSMLMVKELDLIEQFRDLSLVCESTHNSVKLGMLKLTSNILDEIREGQKSDMLLVDKLTLVNQGQGGEFKVDENGVLKFGNRVCIPDVTELKKSILEEGHRSGLSIHPGATKISQRLSIRSRLG</sequence>
<keyword evidence="1" id="KW-0808">Transferase</keyword>
<dbReference type="Gene3D" id="3.10.20.370">
    <property type="match status" value="1"/>
</dbReference>
<dbReference type="GO" id="GO:0003964">
    <property type="term" value="F:RNA-directed DNA polymerase activity"/>
    <property type="evidence" value="ECO:0007669"/>
    <property type="project" value="UniProtKB-KW"/>
</dbReference>
<evidence type="ECO:0000256" key="1">
    <source>
        <dbReference type="ARBA" id="ARBA00022679"/>
    </source>
</evidence>
<dbReference type="CDD" id="cd09274">
    <property type="entry name" value="RNase_HI_RT_Ty3"/>
    <property type="match status" value="1"/>
</dbReference>
<reference evidence="8 9" key="1">
    <citation type="journal article" date="2022" name="Nat. Genet.">
        <title>Improved pea reference genome and pan-genome highlight genomic features and evolutionary characteristics.</title>
        <authorList>
            <person name="Yang T."/>
            <person name="Liu R."/>
            <person name="Luo Y."/>
            <person name="Hu S."/>
            <person name="Wang D."/>
            <person name="Wang C."/>
            <person name="Pandey M.K."/>
            <person name="Ge S."/>
            <person name="Xu Q."/>
            <person name="Li N."/>
            <person name="Li G."/>
            <person name="Huang Y."/>
            <person name="Saxena R.K."/>
            <person name="Ji Y."/>
            <person name="Li M."/>
            <person name="Yan X."/>
            <person name="He Y."/>
            <person name="Liu Y."/>
            <person name="Wang X."/>
            <person name="Xiang C."/>
            <person name="Varshney R.K."/>
            <person name="Ding H."/>
            <person name="Gao S."/>
            <person name="Zong X."/>
        </authorList>
    </citation>
    <scope>NUCLEOTIDE SEQUENCE [LARGE SCALE GENOMIC DNA]</scope>
    <source>
        <strain evidence="8 9">cv. Zhongwan 6</strain>
    </source>
</reference>
<evidence type="ECO:0000256" key="3">
    <source>
        <dbReference type="ARBA" id="ARBA00022722"/>
    </source>
</evidence>
<keyword evidence="9" id="KW-1185">Reference proteome</keyword>
<dbReference type="Proteomes" id="UP001058974">
    <property type="component" value="Chromosome 5"/>
</dbReference>